<dbReference type="EMBL" id="JAWDIE010000003">
    <property type="protein sequence ID" value="MEJ7137333.1"/>
    <property type="molecule type" value="Genomic_DNA"/>
</dbReference>
<comment type="caution">
    <text evidence="1">The sequence shown here is derived from an EMBL/GenBank/DDBJ whole genome shotgun (WGS) entry which is preliminary data.</text>
</comment>
<organism evidence="1 2">
    <name type="scientific">Amphibiibacter pelophylacis</name>
    <dbReference type="NCBI Taxonomy" id="1799477"/>
    <lineage>
        <taxon>Bacteria</taxon>
        <taxon>Pseudomonadati</taxon>
        <taxon>Pseudomonadota</taxon>
        <taxon>Betaproteobacteria</taxon>
        <taxon>Burkholderiales</taxon>
        <taxon>Sphaerotilaceae</taxon>
        <taxon>Amphibiibacter</taxon>
    </lineage>
</organism>
<reference evidence="1" key="1">
    <citation type="submission" date="2023-10" db="EMBL/GenBank/DDBJ databases">
        <title>Amphibacter perezi, gen. nov., sp. nov. a novel taxa of the family Comamonadaceae, class Betaproteobacteria isolated from the skin microbiota of Pelophylax perezi from different populations.</title>
        <authorList>
            <person name="Costa S."/>
            <person name="Proenca D.N."/>
            <person name="Lopes I."/>
            <person name="Morais P.V."/>
        </authorList>
    </citation>
    <scope>NUCLEOTIDE SEQUENCE</scope>
    <source>
        <strain evidence="1">SL12-8</strain>
    </source>
</reference>
<dbReference type="Proteomes" id="UP001364695">
    <property type="component" value="Unassembled WGS sequence"/>
</dbReference>
<accession>A0ACC6NZG4</accession>
<evidence type="ECO:0000313" key="2">
    <source>
        <dbReference type="Proteomes" id="UP001364695"/>
    </source>
</evidence>
<keyword evidence="2" id="KW-1185">Reference proteome</keyword>
<protein>
    <submittedName>
        <fullName evidence="1">M48 family metallopeptidase</fullName>
    </submittedName>
</protein>
<sequence>MKSETRDMIRRCRHPLELRLLTIAAIISVTVFLLALGASFFHDQLVDMAQVSAVEDYHAAHPESASLSDDDVLKKLSGEERELIDALQWLHWPIVLLAPAALVLYMLYFIGSTYGESRANGVKIGPNQYPEVWAMWVDMAAKMDMNPPPELYVRNGNGLLNAFATCVPGWRAYSVVYSDLLERCLANQDWASLRFILGHEMGHVRLNHVRWWYNLLAVSAGFAGLNFVLGQPLSRSREYGCDKLGACMAGEGAHRGLLMLAAGKQLYGQVNFQQYLDDHVRQTSRWDLIYNFFNTHPNINWRVRALVERRAGHLMHAGGTTKPDPQ</sequence>
<evidence type="ECO:0000313" key="1">
    <source>
        <dbReference type="EMBL" id="MEJ7137333.1"/>
    </source>
</evidence>
<proteinExistence type="predicted"/>
<name>A0ACC6NZG4_9BURK</name>
<gene>
    <name evidence="1" type="ORF">RV045_02665</name>
</gene>